<comment type="caution">
    <text evidence="2">The sequence shown here is derived from an EMBL/GenBank/DDBJ whole genome shotgun (WGS) entry which is preliminary data.</text>
</comment>
<sequence length="134" mass="14734">MLPSPSRAHKSPPKLVNRAMPSPAKTPKPRKRDSTCRRRANVALDRNEGGFEGKPGIWVKPAVEASQRKVAEVLATRVWSDSSATCAGRPRLADAPLDEEPSACGKLLDGPSWLRVRRMILRVCLDPLNLHLVP</sequence>
<feature type="region of interest" description="Disordered" evidence="1">
    <location>
        <begin position="1"/>
        <end position="50"/>
    </location>
</feature>
<dbReference type="AlphaFoldDB" id="A0A8T0GDE5"/>
<proteinExistence type="predicted"/>
<evidence type="ECO:0000313" key="3">
    <source>
        <dbReference type="Proteomes" id="UP000822688"/>
    </source>
</evidence>
<evidence type="ECO:0000256" key="1">
    <source>
        <dbReference type="SAM" id="MobiDB-lite"/>
    </source>
</evidence>
<dbReference type="EMBL" id="CM026432">
    <property type="protein sequence ID" value="KAG0556374.1"/>
    <property type="molecule type" value="Genomic_DNA"/>
</dbReference>
<dbReference type="Proteomes" id="UP000822688">
    <property type="component" value="Chromosome 11"/>
</dbReference>
<protein>
    <submittedName>
        <fullName evidence="2">Uncharacterized protein</fullName>
    </submittedName>
</protein>
<evidence type="ECO:0000313" key="2">
    <source>
        <dbReference type="EMBL" id="KAG0556374.1"/>
    </source>
</evidence>
<name>A0A8T0GDE5_CERPU</name>
<accession>A0A8T0GDE5</accession>
<reference evidence="2 3" key="1">
    <citation type="submission" date="2020-06" db="EMBL/GenBank/DDBJ databases">
        <title>WGS assembly of Ceratodon purpureus strain R40.</title>
        <authorList>
            <person name="Carey S.B."/>
            <person name="Jenkins J."/>
            <person name="Shu S."/>
            <person name="Lovell J.T."/>
            <person name="Sreedasyam A."/>
            <person name="Maumus F."/>
            <person name="Tiley G.P."/>
            <person name="Fernandez-Pozo N."/>
            <person name="Barry K."/>
            <person name="Chen C."/>
            <person name="Wang M."/>
            <person name="Lipzen A."/>
            <person name="Daum C."/>
            <person name="Saski C.A."/>
            <person name="Payton A.C."/>
            <person name="Mcbreen J.C."/>
            <person name="Conrad R.E."/>
            <person name="Kollar L.M."/>
            <person name="Olsson S."/>
            <person name="Huttunen S."/>
            <person name="Landis J.B."/>
            <person name="Wickett N.J."/>
            <person name="Johnson M.G."/>
            <person name="Rensing S.A."/>
            <person name="Grimwood J."/>
            <person name="Schmutz J."/>
            <person name="Mcdaniel S.F."/>
        </authorList>
    </citation>
    <scope>NUCLEOTIDE SEQUENCE [LARGE SCALE GENOMIC DNA]</scope>
    <source>
        <strain evidence="2 3">R40</strain>
    </source>
</reference>
<keyword evidence="3" id="KW-1185">Reference proteome</keyword>
<organism evidence="2 3">
    <name type="scientific">Ceratodon purpureus</name>
    <name type="common">Fire moss</name>
    <name type="synonym">Dicranum purpureum</name>
    <dbReference type="NCBI Taxonomy" id="3225"/>
    <lineage>
        <taxon>Eukaryota</taxon>
        <taxon>Viridiplantae</taxon>
        <taxon>Streptophyta</taxon>
        <taxon>Embryophyta</taxon>
        <taxon>Bryophyta</taxon>
        <taxon>Bryophytina</taxon>
        <taxon>Bryopsida</taxon>
        <taxon>Dicranidae</taxon>
        <taxon>Pseudoditrichales</taxon>
        <taxon>Ditrichaceae</taxon>
        <taxon>Ceratodon</taxon>
    </lineage>
</organism>
<gene>
    <name evidence="2" type="ORF">KC19_11G048700</name>
</gene>